<reference evidence="2" key="1">
    <citation type="submission" date="2020-04" db="EMBL/GenBank/DDBJ databases">
        <authorList>
            <person name="Zhang T."/>
        </authorList>
    </citation>
    <scope>NUCLEOTIDE SEQUENCE</scope>
    <source>
        <strain evidence="2">HKST-UBA01</strain>
    </source>
</reference>
<feature type="domain" description="Nudix hydrolase" evidence="1">
    <location>
        <begin position="36"/>
        <end position="159"/>
    </location>
</feature>
<gene>
    <name evidence="2" type="ORF">KC729_07620</name>
</gene>
<dbReference type="InterPro" id="IPR000086">
    <property type="entry name" value="NUDIX_hydrolase_dom"/>
</dbReference>
<dbReference type="PANTHER" id="PTHR43222:SF2">
    <property type="entry name" value="NUDIX HYDROLASE 23, CHLOROPLASTIC"/>
    <property type="match status" value="1"/>
</dbReference>
<dbReference type="InterPro" id="IPR015797">
    <property type="entry name" value="NUDIX_hydrolase-like_dom_sf"/>
</dbReference>
<reference evidence="2" key="2">
    <citation type="journal article" date="2021" name="Microbiome">
        <title>Successional dynamics and alternative stable states in a saline activated sludge microbial community over 9 years.</title>
        <authorList>
            <person name="Wang Y."/>
            <person name="Ye J."/>
            <person name="Ju F."/>
            <person name="Liu L."/>
            <person name="Boyd J.A."/>
            <person name="Deng Y."/>
            <person name="Parks D.H."/>
            <person name="Jiang X."/>
            <person name="Yin X."/>
            <person name="Woodcroft B.J."/>
            <person name="Tyson G.W."/>
            <person name="Hugenholtz P."/>
            <person name="Polz M.F."/>
            <person name="Zhang T."/>
        </authorList>
    </citation>
    <scope>NUCLEOTIDE SEQUENCE</scope>
    <source>
        <strain evidence="2">HKST-UBA01</strain>
    </source>
</reference>
<keyword evidence="2" id="KW-0378">Hydrolase</keyword>
<dbReference type="InterPro" id="IPR029401">
    <property type="entry name" value="Nudix_N"/>
</dbReference>
<dbReference type="Proteomes" id="UP000697710">
    <property type="component" value="Unassembled WGS sequence"/>
</dbReference>
<dbReference type="SUPFAM" id="SSF55811">
    <property type="entry name" value="Nudix"/>
    <property type="match status" value="1"/>
</dbReference>
<organism evidence="2 3">
    <name type="scientific">Eiseniibacteriota bacterium</name>
    <dbReference type="NCBI Taxonomy" id="2212470"/>
    <lineage>
        <taxon>Bacteria</taxon>
        <taxon>Candidatus Eiseniibacteriota</taxon>
    </lineage>
</organism>
<dbReference type="Pfam" id="PF14803">
    <property type="entry name" value="Zn_ribbon_Nudix"/>
    <property type="match status" value="1"/>
</dbReference>
<dbReference type="Gene3D" id="2.20.70.10">
    <property type="match status" value="1"/>
</dbReference>
<dbReference type="EMBL" id="JAGQHR010000185">
    <property type="protein sequence ID" value="MCA9727536.1"/>
    <property type="molecule type" value="Genomic_DNA"/>
</dbReference>
<dbReference type="Gene3D" id="3.90.79.10">
    <property type="entry name" value="Nucleoside Triphosphate Pyrophosphohydrolase"/>
    <property type="match status" value="1"/>
</dbReference>
<sequence>MKFCSQCGHPVHLGVPAGDSVERHICGSCGTIHYHNPKVIVGCLPVWEGRILLCRRSIEPRFGYWTLPCGFMENGETIEEGALREMREEALAEGTIQRLFAVFSLPHIAQVYALFLVDLHEGRFGAGAETSEARLFAPDAIPWDDLAFRAVEFGLRKYLAGDSGAATHLGAYAGSFRHTEGGV</sequence>
<dbReference type="CDD" id="cd04511">
    <property type="entry name" value="NUDIX_Hydrolase"/>
    <property type="match status" value="1"/>
</dbReference>
<comment type="caution">
    <text evidence="2">The sequence shown here is derived from an EMBL/GenBank/DDBJ whole genome shotgun (WGS) entry which is preliminary data.</text>
</comment>
<name>A0A956M0G1_UNCEI</name>
<protein>
    <submittedName>
        <fullName evidence="2">NUDIX hydrolase</fullName>
    </submittedName>
</protein>
<evidence type="ECO:0000313" key="2">
    <source>
        <dbReference type="EMBL" id="MCA9727536.1"/>
    </source>
</evidence>
<evidence type="ECO:0000259" key="1">
    <source>
        <dbReference type="PROSITE" id="PS51462"/>
    </source>
</evidence>
<proteinExistence type="predicted"/>
<dbReference type="PROSITE" id="PS51462">
    <property type="entry name" value="NUDIX"/>
    <property type="match status" value="1"/>
</dbReference>
<dbReference type="GO" id="GO:0016787">
    <property type="term" value="F:hydrolase activity"/>
    <property type="evidence" value="ECO:0007669"/>
    <property type="project" value="UniProtKB-KW"/>
</dbReference>
<dbReference type="AlphaFoldDB" id="A0A956M0G1"/>
<evidence type="ECO:0000313" key="3">
    <source>
        <dbReference type="Proteomes" id="UP000697710"/>
    </source>
</evidence>
<accession>A0A956M0G1</accession>
<dbReference type="Pfam" id="PF00293">
    <property type="entry name" value="NUDIX"/>
    <property type="match status" value="1"/>
</dbReference>
<dbReference type="PANTHER" id="PTHR43222">
    <property type="entry name" value="NUDIX HYDROLASE 23"/>
    <property type="match status" value="1"/>
</dbReference>